<proteinExistence type="predicted"/>
<dbReference type="PANTHER" id="PTHR10845:SF192">
    <property type="entry name" value="DOUBLE HIT, ISOFORM B"/>
    <property type="match status" value="1"/>
</dbReference>
<dbReference type="PROSITE" id="PS50132">
    <property type="entry name" value="RGS"/>
    <property type="match status" value="1"/>
</dbReference>
<dbReference type="Proteomes" id="UP000444721">
    <property type="component" value="Unassembled WGS sequence"/>
</dbReference>
<dbReference type="AlphaFoldDB" id="A0A6A5CBB5"/>
<dbReference type="VEuPathDB" id="AmoebaDB:NfTy_026450"/>
<organism evidence="4 5">
    <name type="scientific">Naegleria fowleri</name>
    <name type="common">Brain eating amoeba</name>
    <dbReference type="NCBI Taxonomy" id="5763"/>
    <lineage>
        <taxon>Eukaryota</taxon>
        <taxon>Discoba</taxon>
        <taxon>Heterolobosea</taxon>
        <taxon>Tetramitia</taxon>
        <taxon>Eutetramitia</taxon>
        <taxon>Vahlkampfiidae</taxon>
        <taxon>Naegleria</taxon>
    </lineage>
</organism>
<evidence type="ECO:0000256" key="1">
    <source>
        <dbReference type="SAM" id="MobiDB-lite"/>
    </source>
</evidence>
<evidence type="ECO:0000313" key="5">
    <source>
        <dbReference type="Proteomes" id="UP000444721"/>
    </source>
</evidence>
<dbReference type="OrthoDB" id="196547at2759"/>
<accession>A0A6A5CBB5</accession>
<dbReference type="VEuPathDB" id="AmoebaDB:FDP41_000025"/>
<feature type="transmembrane region" description="Helical" evidence="2">
    <location>
        <begin position="89"/>
        <end position="110"/>
    </location>
</feature>
<feature type="transmembrane region" description="Helical" evidence="2">
    <location>
        <begin position="153"/>
        <end position="183"/>
    </location>
</feature>
<feature type="transmembrane region" description="Helical" evidence="2">
    <location>
        <begin position="122"/>
        <end position="141"/>
    </location>
</feature>
<evidence type="ECO:0000313" key="4">
    <source>
        <dbReference type="EMBL" id="KAF0984986.1"/>
    </source>
</evidence>
<dbReference type="SUPFAM" id="SSF48097">
    <property type="entry name" value="Regulator of G-protein signaling, RGS"/>
    <property type="match status" value="1"/>
</dbReference>
<feature type="transmembrane region" description="Helical" evidence="2">
    <location>
        <begin position="327"/>
        <end position="350"/>
    </location>
</feature>
<dbReference type="OMA" id="WEDAHAF"/>
<dbReference type="RefSeq" id="XP_044569699.1">
    <property type="nucleotide sequence ID" value="XM_044705700.1"/>
</dbReference>
<gene>
    <name evidence="4" type="ORF">FDP41_000025</name>
</gene>
<feature type="transmembrane region" description="Helical" evidence="2">
    <location>
        <begin position="406"/>
        <end position="428"/>
    </location>
</feature>
<dbReference type="GeneID" id="68107243"/>
<keyword evidence="2" id="KW-1133">Transmembrane helix</keyword>
<evidence type="ECO:0000259" key="3">
    <source>
        <dbReference type="PROSITE" id="PS50132"/>
    </source>
</evidence>
<name>A0A6A5CBB5_NAEFO</name>
<dbReference type="InterPro" id="IPR016137">
    <property type="entry name" value="RGS"/>
</dbReference>
<comment type="caution">
    <text evidence="4">The sequence shown here is derived from an EMBL/GenBank/DDBJ whole genome shotgun (WGS) entry which is preliminary data.</text>
</comment>
<feature type="transmembrane region" description="Helical" evidence="2">
    <location>
        <begin position="440"/>
        <end position="463"/>
    </location>
</feature>
<feature type="transmembrane region" description="Helical" evidence="2">
    <location>
        <begin position="370"/>
        <end position="394"/>
    </location>
</feature>
<keyword evidence="2" id="KW-0812">Transmembrane</keyword>
<dbReference type="PANTHER" id="PTHR10845">
    <property type="entry name" value="REGULATOR OF G PROTEIN SIGNALING"/>
    <property type="match status" value="1"/>
</dbReference>
<feature type="compositionally biased region" description="Low complexity" evidence="1">
    <location>
        <begin position="246"/>
        <end position="258"/>
    </location>
</feature>
<dbReference type="SMART" id="SM00315">
    <property type="entry name" value="RGS"/>
    <property type="match status" value="1"/>
</dbReference>
<keyword evidence="2" id="KW-0472">Membrane</keyword>
<feature type="region of interest" description="Disordered" evidence="1">
    <location>
        <begin position="246"/>
        <end position="280"/>
    </location>
</feature>
<reference evidence="4 5" key="1">
    <citation type="journal article" date="2019" name="Sci. Rep.">
        <title>Nanopore sequencing improves the draft genome of the human pathogenic amoeba Naegleria fowleri.</title>
        <authorList>
            <person name="Liechti N."/>
            <person name="Schurch N."/>
            <person name="Bruggmann R."/>
            <person name="Wittwer M."/>
        </authorList>
    </citation>
    <scope>NUCLEOTIDE SEQUENCE [LARGE SCALE GENOMIC DNA]</scope>
    <source>
        <strain evidence="4 5">ATCC 30894</strain>
    </source>
</reference>
<dbReference type="VEuPathDB" id="AmoebaDB:NF0104840"/>
<dbReference type="InterPro" id="IPR044926">
    <property type="entry name" value="RGS_subdomain_2"/>
</dbReference>
<dbReference type="Pfam" id="PF00615">
    <property type="entry name" value="RGS"/>
    <property type="match status" value="1"/>
</dbReference>
<dbReference type="Gene3D" id="1.10.167.10">
    <property type="entry name" value="Regulator of G-protein Signalling 4, domain 2"/>
    <property type="match status" value="1"/>
</dbReference>
<protein>
    <recommendedName>
        <fullName evidence="3">RGS domain-containing protein</fullName>
    </recommendedName>
</protein>
<keyword evidence="5" id="KW-1185">Reference proteome</keyword>
<feature type="domain" description="RGS" evidence="3">
    <location>
        <begin position="485"/>
        <end position="587"/>
    </location>
</feature>
<dbReference type="InterPro" id="IPR036305">
    <property type="entry name" value="RGS_sf"/>
</dbReference>
<evidence type="ECO:0000256" key="2">
    <source>
        <dbReference type="SAM" id="Phobius"/>
    </source>
</evidence>
<sequence length="623" mass="71084">MTSNNSSITPSSILDQFPPSPFYEDSLLYPSAVFQTLSNLLSNNTSNNNSSNINSFNNTFSSSPYATVYLGGILTSRVELLDNSYISPVSWTLFAVFTVWFFILLALVLWRRNYQPVKARDVFLMIVSLFATFFVSVMVTFRFSFGRYDFPCFFFTFLLILAYPGLFLPSILRCWRLLFVYLLSKHKQKFTSIVERRDSVFKKLIPLGNVSNSGGEQNKQSSNSNNSNPVIAQSPSLVQVDSGTTLTTGSSVTTPATPLGINGGNETPTSNVIEDEEEDKNTTIASEMDGIEDEDIIDFEDEKEVAPFDKNKVKRVLDIYSILGGKLVLSGIIIGVYAIHLIIFLVLILTDLKYYNTHPFLWGCPTGTRAYAVFALTAFYVIIAYIMLFTVTFLVKENWFIRIEVFLVMTFWLIDVLIFLIFGVVSTYGRYAEHSFPAGWVVLIAIVFDNTCSCLIPVILSFYTSRFAWADPTQAGSDDSLSHTEIREILFDKKARQLFKNFAIESFVPEGILFWEDAHAFKRVKGREKRKRFAQTILEKYVKYGAKLELNLPNRSAWENEILHLLEGKSIPNTVFLKLEAHVERDMLDIFVRYKRTQEYKKSKTEIENKKKEVEAQKQMGMR</sequence>
<dbReference type="EMBL" id="VFQX01000001">
    <property type="protein sequence ID" value="KAF0984986.1"/>
    <property type="molecule type" value="Genomic_DNA"/>
</dbReference>